<evidence type="ECO:0000259" key="1">
    <source>
        <dbReference type="PROSITE" id="PS50883"/>
    </source>
</evidence>
<sequence length="271" mass="28563">MVETEREAALAAGLEAAIAGGHIAPWFQPVMCPGGVEMLSAEALPRWDDPARGVVPAGVFIGAAIRHGLLARISGILLDTSCANFAGWRARGIAPPCVSVNFTGAELRSKLSVDQIKWAMEAHGMAPDQLAIEISETVLTEPGWEESLATIRSLRDLGIPFWLDDFGAGPGDPAVISRVDFALAKVDRGIVGRLDEDPAMVARLAALVAQAQAGGMKIIAKGVETRGQIETLVKLGCDGQQGFAIARPMAQDAFAEWLDLNTWSGEVAQAG</sequence>
<name>A0ABQ6LKI6_9RHOB</name>
<dbReference type="Gene3D" id="3.20.20.450">
    <property type="entry name" value="EAL domain"/>
    <property type="match status" value="1"/>
</dbReference>
<evidence type="ECO:0000313" key="3">
    <source>
        <dbReference type="Proteomes" id="UP001239909"/>
    </source>
</evidence>
<evidence type="ECO:0000313" key="2">
    <source>
        <dbReference type="EMBL" id="GMG83749.1"/>
    </source>
</evidence>
<dbReference type="SMART" id="SM00052">
    <property type="entry name" value="EAL"/>
    <property type="match status" value="1"/>
</dbReference>
<gene>
    <name evidence="2" type="ORF">LNKW23_29620</name>
</gene>
<dbReference type="Pfam" id="PF00563">
    <property type="entry name" value="EAL"/>
    <property type="match status" value="1"/>
</dbReference>
<dbReference type="EMBL" id="BSYI01000023">
    <property type="protein sequence ID" value="GMG83749.1"/>
    <property type="molecule type" value="Genomic_DNA"/>
</dbReference>
<dbReference type="PANTHER" id="PTHR33121:SF70">
    <property type="entry name" value="SIGNALING PROTEIN YKOW"/>
    <property type="match status" value="1"/>
</dbReference>
<dbReference type="CDD" id="cd01948">
    <property type="entry name" value="EAL"/>
    <property type="match status" value="1"/>
</dbReference>
<comment type="caution">
    <text evidence="2">The sequence shown here is derived from an EMBL/GenBank/DDBJ whole genome shotgun (WGS) entry which is preliminary data.</text>
</comment>
<dbReference type="RefSeq" id="WP_285672541.1">
    <property type="nucleotide sequence ID" value="NZ_BSYI01000023.1"/>
</dbReference>
<organism evidence="2 3">
    <name type="scientific">Paralimibaculum aggregatum</name>
    <dbReference type="NCBI Taxonomy" id="3036245"/>
    <lineage>
        <taxon>Bacteria</taxon>
        <taxon>Pseudomonadati</taxon>
        <taxon>Pseudomonadota</taxon>
        <taxon>Alphaproteobacteria</taxon>
        <taxon>Rhodobacterales</taxon>
        <taxon>Paracoccaceae</taxon>
        <taxon>Paralimibaculum</taxon>
    </lineage>
</organism>
<dbReference type="Proteomes" id="UP001239909">
    <property type="component" value="Unassembled WGS sequence"/>
</dbReference>
<proteinExistence type="predicted"/>
<feature type="domain" description="EAL" evidence="1">
    <location>
        <begin position="7"/>
        <end position="262"/>
    </location>
</feature>
<reference evidence="2 3" key="1">
    <citation type="submission" date="2023-04" db="EMBL/GenBank/DDBJ databases">
        <title>Marinoamorphus aggregata gen. nov., sp. Nov., isolate from tissue of brittle star Ophioplocus japonicus.</title>
        <authorList>
            <person name="Kawano K."/>
            <person name="Sawayama S."/>
            <person name="Nakagawa S."/>
        </authorList>
    </citation>
    <scope>NUCLEOTIDE SEQUENCE [LARGE SCALE GENOMIC DNA]</scope>
    <source>
        <strain evidence="2 3">NKW23</strain>
    </source>
</reference>
<keyword evidence="3" id="KW-1185">Reference proteome</keyword>
<dbReference type="PANTHER" id="PTHR33121">
    <property type="entry name" value="CYCLIC DI-GMP PHOSPHODIESTERASE PDEF"/>
    <property type="match status" value="1"/>
</dbReference>
<dbReference type="PROSITE" id="PS50883">
    <property type="entry name" value="EAL"/>
    <property type="match status" value="1"/>
</dbReference>
<dbReference type="SUPFAM" id="SSF141868">
    <property type="entry name" value="EAL domain-like"/>
    <property type="match status" value="1"/>
</dbReference>
<dbReference type="InterPro" id="IPR035919">
    <property type="entry name" value="EAL_sf"/>
</dbReference>
<accession>A0ABQ6LKI6</accession>
<protein>
    <recommendedName>
        <fullName evidence="1">EAL domain-containing protein</fullName>
    </recommendedName>
</protein>
<dbReference type="InterPro" id="IPR001633">
    <property type="entry name" value="EAL_dom"/>
</dbReference>
<dbReference type="InterPro" id="IPR050706">
    <property type="entry name" value="Cyclic-di-GMP_PDE-like"/>
</dbReference>